<comment type="caution">
    <text evidence="1">The sequence shown here is derived from an EMBL/GenBank/DDBJ whole genome shotgun (WGS) entry which is preliminary data.</text>
</comment>
<dbReference type="AlphaFoldDB" id="A0A812AT30"/>
<dbReference type="EMBL" id="CAHIKZ030000130">
    <property type="protein sequence ID" value="CAE1154392.1"/>
    <property type="molecule type" value="Genomic_DNA"/>
</dbReference>
<dbReference type="InterPro" id="IPR021109">
    <property type="entry name" value="Peptidase_aspartic_dom_sf"/>
</dbReference>
<dbReference type="Gene3D" id="2.40.70.10">
    <property type="entry name" value="Acid Proteases"/>
    <property type="match status" value="1"/>
</dbReference>
<dbReference type="OrthoDB" id="6144264at2759"/>
<dbReference type="Proteomes" id="UP000597762">
    <property type="component" value="Unassembled WGS sequence"/>
</dbReference>
<evidence type="ECO:0008006" key="3">
    <source>
        <dbReference type="Google" id="ProtNLM"/>
    </source>
</evidence>
<evidence type="ECO:0000313" key="1">
    <source>
        <dbReference type="EMBL" id="CAE1154392.1"/>
    </source>
</evidence>
<organism evidence="1 2">
    <name type="scientific">Acanthosepion pharaonis</name>
    <name type="common">Pharaoh cuttlefish</name>
    <name type="synonym">Sepia pharaonis</name>
    <dbReference type="NCBI Taxonomy" id="158019"/>
    <lineage>
        <taxon>Eukaryota</taxon>
        <taxon>Metazoa</taxon>
        <taxon>Spiralia</taxon>
        <taxon>Lophotrochozoa</taxon>
        <taxon>Mollusca</taxon>
        <taxon>Cephalopoda</taxon>
        <taxon>Coleoidea</taxon>
        <taxon>Decapodiformes</taxon>
        <taxon>Sepiida</taxon>
        <taxon>Sepiina</taxon>
        <taxon>Sepiidae</taxon>
        <taxon>Acanthosepion</taxon>
    </lineage>
</organism>
<name>A0A812AT30_ACAPH</name>
<proteinExistence type="predicted"/>
<reference evidence="1" key="1">
    <citation type="submission" date="2021-01" db="EMBL/GenBank/DDBJ databases">
        <authorList>
            <person name="Li R."/>
            <person name="Bekaert M."/>
        </authorList>
    </citation>
    <scope>NUCLEOTIDE SEQUENCE</scope>
    <source>
        <strain evidence="1">Farmed</strain>
    </source>
</reference>
<sequence>MPKSRLFYIRDKNPGFLFLVDIGAQISVIPAKSNMSTRKTDYTLQAANGSSIQAYGETSLTLNLGFRRSFPWVFTIAQARTLILEVDFLAHFKLSVNMSSLSLEDRTTNFTRKVISSIYTSTMSATLPEANGMQYLLKKYSQITTPFRQGSLLGDQTHFFLSSLIFLPSAGKLRLSFTAARRWNFTLNTW</sequence>
<accession>A0A812AT30</accession>
<keyword evidence="2" id="KW-1185">Reference proteome</keyword>
<dbReference type="SUPFAM" id="SSF50630">
    <property type="entry name" value="Acid proteases"/>
    <property type="match status" value="1"/>
</dbReference>
<protein>
    <recommendedName>
        <fullName evidence="3">Peptidase A2 domain-containing protein</fullName>
    </recommendedName>
</protein>
<gene>
    <name evidence="1" type="ORF">SPHA_4176</name>
</gene>
<evidence type="ECO:0000313" key="2">
    <source>
        <dbReference type="Proteomes" id="UP000597762"/>
    </source>
</evidence>